<sequence>MSAARDGVAKDDSGAVSRSNRLPAATVVGVGGALPERTLTNHELAEMVDTSDEWIVSRTGIRQRHIAAEGEFTSHLAERAAREALSAASLAPDDIDLIVLATATPDNTFPSTAVIVQERLGITRGAAFDVAAVCSGFVYALTTANALIAAGAATRALVIGAETFSRILDWSDRTTCVLFGDGAGAVVLEANGAGRGGPTPRGIIATSLRSDGSHKEKLYVDGGPSSTGTVGHLRMRGQEVFRFAISATVDVVEEVLGKAGISAAEIDWFVPHQANKRIIDASARKLGIAPEKVILTVSDHGNTSAASIPLALAEAVSAGRIRPGDLVLLEALGGGFTWGAALIRW</sequence>
<dbReference type="GO" id="GO:0004315">
    <property type="term" value="F:3-oxoacyl-[acyl-carrier-protein] synthase activity"/>
    <property type="evidence" value="ECO:0007669"/>
    <property type="project" value="InterPro"/>
</dbReference>
<dbReference type="Pfam" id="PF08545">
    <property type="entry name" value="ACP_syn_III"/>
    <property type="match status" value="1"/>
</dbReference>
<dbReference type="EMBL" id="JAEKJA010000009">
    <property type="protein sequence ID" value="MBJ3776494.1"/>
    <property type="molecule type" value="Genomic_DNA"/>
</dbReference>
<evidence type="ECO:0000259" key="14">
    <source>
        <dbReference type="Pfam" id="PF08545"/>
    </source>
</evidence>
<comment type="similarity">
    <text evidence="2 12">Belongs to the thiolase-like superfamily. FabH family.</text>
</comment>
<organism evidence="15 16">
    <name type="scientific">Acuticoccus mangrovi</name>
    <dbReference type="NCBI Taxonomy" id="2796142"/>
    <lineage>
        <taxon>Bacteria</taxon>
        <taxon>Pseudomonadati</taxon>
        <taxon>Pseudomonadota</taxon>
        <taxon>Alphaproteobacteria</taxon>
        <taxon>Hyphomicrobiales</taxon>
        <taxon>Amorphaceae</taxon>
        <taxon>Acuticoccus</taxon>
    </lineage>
</organism>
<dbReference type="NCBIfam" id="TIGR00747">
    <property type="entry name" value="fabH"/>
    <property type="match status" value="1"/>
</dbReference>
<dbReference type="FunFam" id="3.40.47.10:FF:000004">
    <property type="entry name" value="3-oxoacyl-[acyl-carrier-protein] synthase 3"/>
    <property type="match status" value="1"/>
</dbReference>
<keyword evidence="10 12" id="KW-0012">Acyltransferase</keyword>
<comment type="catalytic activity">
    <reaction evidence="11">
        <text>malonyl-[ACP] + acetyl-CoA + H(+) = 3-oxobutanoyl-[ACP] + CO2 + CoA</text>
        <dbReference type="Rhea" id="RHEA:12080"/>
        <dbReference type="Rhea" id="RHEA-COMP:9623"/>
        <dbReference type="Rhea" id="RHEA-COMP:9625"/>
        <dbReference type="ChEBI" id="CHEBI:15378"/>
        <dbReference type="ChEBI" id="CHEBI:16526"/>
        <dbReference type="ChEBI" id="CHEBI:57287"/>
        <dbReference type="ChEBI" id="CHEBI:57288"/>
        <dbReference type="ChEBI" id="CHEBI:78449"/>
        <dbReference type="ChEBI" id="CHEBI:78450"/>
        <dbReference type="EC" id="2.3.1.180"/>
    </reaction>
    <physiologicalReaction direction="left-to-right" evidence="11">
        <dbReference type="Rhea" id="RHEA:12081"/>
    </physiologicalReaction>
</comment>
<dbReference type="GO" id="GO:0006633">
    <property type="term" value="P:fatty acid biosynthetic process"/>
    <property type="evidence" value="ECO:0007669"/>
    <property type="project" value="UniProtKB-UniRule"/>
</dbReference>
<dbReference type="EC" id="2.3.1.180" evidence="3 12"/>
<accession>A0A934IGY0</accession>
<dbReference type="SUPFAM" id="SSF53901">
    <property type="entry name" value="Thiolase-like"/>
    <property type="match status" value="1"/>
</dbReference>
<name>A0A934IGY0_9HYPH</name>
<evidence type="ECO:0000256" key="7">
    <source>
        <dbReference type="ARBA" id="ARBA00023098"/>
    </source>
</evidence>
<gene>
    <name evidence="12" type="primary">fabH</name>
    <name evidence="15" type="ORF">JCR33_12380</name>
</gene>
<dbReference type="InterPro" id="IPR013747">
    <property type="entry name" value="ACP_syn_III_C"/>
</dbReference>
<evidence type="ECO:0000256" key="10">
    <source>
        <dbReference type="ARBA" id="ARBA00023315"/>
    </source>
</evidence>
<feature type="active site" evidence="12">
    <location>
        <position position="134"/>
    </location>
</feature>
<evidence type="ECO:0000256" key="3">
    <source>
        <dbReference type="ARBA" id="ARBA00012333"/>
    </source>
</evidence>
<feature type="region of interest" description="ACP-binding" evidence="12">
    <location>
        <begin position="273"/>
        <end position="277"/>
    </location>
</feature>
<dbReference type="Proteomes" id="UP000609531">
    <property type="component" value="Unassembled WGS sequence"/>
</dbReference>
<keyword evidence="16" id="KW-1185">Reference proteome</keyword>
<dbReference type="GO" id="GO:0005737">
    <property type="term" value="C:cytoplasm"/>
    <property type="evidence" value="ECO:0007669"/>
    <property type="project" value="UniProtKB-SubCell"/>
</dbReference>
<keyword evidence="8 12" id="KW-0275">Fatty acid biosynthesis</keyword>
<dbReference type="Pfam" id="PF08541">
    <property type="entry name" value="ACP_syn_III_C"/>
    <property type="match status" value="1"/>
</dbReference>
<feature type="active site" evidence="12">
    <location>
        <position position="302"/>
    </location>
</feature>
<evidence type="ECO:0000256" key="9">
    <source>
        <dbReference type="ARBA" id="ARBA00023268"/>
    </source>
</evidence>
<keyword evidence="12" id="KW-0963">Cytoplasm</keyword>
<feature type="domain" description="Beta-ketoacyl-[acyl-carrier-protein] synthase III C-terminal" evidence="13">
    <location>
        <begin position="257"/>
        <end position="345"/>
    </location>
</feature>
<keyword evidence="5 12" id="KW-0808">Transferase</keyword>
<dbReference type="InterPro" id="IPR016039">
    <property type="entry name" value="Thiolase-like"/>
</dbReference>
<comment type="function">
    <text evidence="12">Catalyzes the condensation reaction of fatty acid synthesis by the addition to an acyl acceptor of two carbons from malonyl-ACP. Catalyzes the first condensation reaction which initiates fatty acid synthesis and may therefore play a role in governing the total rate of fatty acid production. Possesses both acetoacetyl-ACP synthase and acetyl transacylase activities. Its substrate specificity determines the biosynthesis of branched-chain and/or straight-chain of fatty acids.</text>
</comment>
<reference evidence="15" key="1">
    <citation type="submission" date="2020-12" db="EMBL/GenBank/DDBJ databases">
        <title>Bacterial taxonomy.</title>
        <authorList>
            <person name="Pan X."/>
        </authorList>
    </citation>
    <scope>NUCLEOTIDE SEQUENCE</scope>
    <source>
        <strain evidence="15">B2012</strain>
    </source>
</reference>
<dbReference type="AlphaFoldDB" id="A0A934IGY0"/>
<dbReference type="NCBIfam" id="NF006829">
    <property type="entry name" value="PRK09352.1"/>
    <property type="match status" value="1"/>
</dbReference>
<comment type="subunit">
    <text evidence="12">Homodimer.</text>
</comment>
<keyword evidence="4 12" id="KW-0444">Lipid biosynthesis</keyword>
<evidence type="ECO:0000256" key="8">
    <source>
        <dbReference type="ARBA" id="ARBA00023160"/>
    </source>
</evidence>
<keyword evidence="7 12" id="KW-0443">Lipid metabolism</keyword>
<feature type="active site" evidence="12">
    <location>
        <position position="272"/>
    </location>
</feature>
<evidence type="ECO:0000256" key="4">
    <source>
        <dbReference type="ARBA" id="ARBA00022516"/>
    </source>
</evidence>
<dbReference type="PANTHER" id="PTHR43091">
    <property type="entry name" value="3-OXOACYL-[ACYL-CARRIER-PROTEIN] SYNTHASE"/>
    <property type="match status" value="1"/>
</dbReference>
<keyword evidence="9 12" id="KW-0511">Multifunctional enzyme</keyword>
<dbReference type="InterPro" id="IPR004655">
    <property type="entry name" value="FabH"/>
</dbReference>
<evidence type="ECO:0000256" key="11">
    <source>
        <dbReference type="ARBA" id="ARBA00051096"/>
    </source>
</evidence>
<evidence type="ECO:0000256" key="1">
    <source>
        <dbReference type="ARBA" id="ARBA00005194"/>
    </source>
</evidence>
<evidence type="ECO:0000313" key="15">
    <source>
        <dbReference type="EMBL" id="MBJ3776494.1"/>
    </source>
</evidence>
<comment type="subcellular location">
    <subcellularLocation>
        <location evidence="12">Cytoplasm</location>
    </subcellularLocation>
</comment>
<dbReference type="CDD" id="cd00830">
    <property type="entry name" value="KAS_III"/>
    <property type="match status" value="1"/>
</dbReference>
<feature type="domain" description="Beta-ketoacyl-[acyl-carrier-protein] synthase III N-terminal" evidence="14">
    <location>
        <begin position="128"/>
        <end position="212"/>
    </location>
</feature>
<comment type="pathway">
    <text evidence="1 12">Lipid metabolism; fatty acid biosynthesis.</text>
</comment>
<evidence type="ECO:0000256" key="12">
    <source>
        <dbReference type="HAMAP-Rule" id="MF_01815"/>
    </source>
</evidence>
<evidence type="ECO:0000256" key="2">
    <source>
        <dbReference type="ARBA" id="ARBA00008642"/>
    </source>
</evidence>
<protein>
    <recommendedName>
        <fullName evidence="3 12">Beta-ketoacyl-[acyl-carrier-protein] synthase III</fullName>
        <shortName evidence="12">Beta-ketoacyl-ACP synthase III</shortName>
        <shortName evidence="12">KAS III</shortName>
        <ecNumber evidence="3 12">2.3.1.180</ecNumber>
    </recommendedName>
    <alternativeName>
        <fullName evidence="12">3-oxoacyl-[acyl-carrier-protein] synthase 3</fullName>
    </alternativeName>
    <alternativeName>
        <fullName evidence="12">3-oxoacyl-[acyl-carrier-protein] synthase III</fullName>
    </alternativeName>
</protein>
<dbReference type="GO" id="GO:0033818">
    <property type="term" value="F:beta-ketoacyl-acyl-carrier-protein synthase III activity"/>
    <property type="evidence" value="ECO:0007669"/>
    <property type="project" value="UniProtKB-UniRule"/>
</dbReference>
<comment type="caution">
    <text evidence="15">The sequence shown here is derived from an EMBL/GenBank/DDBJ whole genome shotgun (WGS) entry which is preliminary data.</text>
</comment>
<evidence type="ECO:0000256" key="6">
    <source>
        <dbReference type="ARBA" id="ARBA00022832"/>
    </source>
</evidence>
<dbReference type="HAMAP" id="MF_01815">
    <property type="entry name" value="FabH"/>
    <property type="match status" value="1"/>
</dbReference>
<evidence type="ECO:0000313" key="16">
    <source>
        <dbReference type="Proteomes" id="UP000609531"/>
    </source>
</evidence>
<keyword evidence="6 12" id="KW-0276">Fatty acid metabolism</keyword>
<evidence type="ECO:0000259" key="13">
    <source>
        <dbReference type="Pfam" id="PF08541"/>
    </source>
</evidence>
<evidence type="ECO:0000256" key="5">
    <source>
        <dbReference type="ARBA" id="ARBA00022679"/>
    </source>
</evidence>
<comment type="domain">
    <text evidence="12">The last Arg residue of the ACP-binding site is essential for the weak association between ACP/AcpP and FabH.</text>
</comment>
<proteinExistence type="inferred from homology"/>
<dbReference type="InterPro" id="IPR013751">
    <property type="entry name" value="ACP_syn_III_N"/>
</dbReference>
<dbReference type="PANTHER" id="PTHR43091:SF1">
    <property type="entry name" value="BETA-KETOACYL-[ACYL-CARRIER-PROTEIN] SYNTHASE III, CHLOROPLASTIC"/>
    <property type="match status" value="1"/>
</dbReference>
<dbReference type="Gene3D" id="3.40.47.10">
    <property type="match status" value="1"/>
</dbReference>